<feature type="region of interest" description="Disordered" evidence="1">
    <location>
        <begin position="238"/>
        <end position="309"/>
    </location>
</feature>
<feature type="compositionally biased region" description="Acidic residues" evidence="1">
    <location>
        <begin position="193"/>
        <end position="207"/>
    </location>
</feature>
<feature type="region of interest" description="Disordered" evidence="1">
    <location>
        <begin position="192"/>
        <end position="216"/>
    </location>
</feature>
<dbReference type="Proteomes" id="UP000014480">
    <property type="component" value="Unassembled WGS sequence"/>
</dbReference>
<dbReference type="EMBL" id="AMCV02000002">
    <property type="protein sequence ID" value="TDZ25489.1"/>
    <property type="molecule type" value="Genomic_DNA"/>
</dbReference>
<comment type="caution">
    <text evidence="2">The sequence shown here is derived from an EMBL/GenBank/DDBJ whole genome shotgun (WGS) entry which is preliminary data.</text>
</comment>
<accession>A0A484G4E8</accession>
<organism evidence="2 3">
    <name type="scientific">Colletotrichum orbiculare (strain 104-T / ATCC 96160 / CBS 514.97 / LARS 414 / MAFF 240422)</name>
    <name type="common">Cucumber anthracnose fungus</name>
    <name type="synonym">Colletotrichum lagenarium</name>
    <dbReference type="NCBI Taxonomy" id="1213857"/>
    <lineage>
        <taxon>Eukaryota</taxon>
        <taxon>Fungi</taxon>
        <taxon>Dikarya</taxon>
        <taxon>Ascomycota</taxon>
        <taxon>Pezizomycotina</taxon>
        <taxon>Sordariomycetes</taxon>
        <taxon>Hypocreomycetidae</taxon>
        <taxon>Glomerellales</taxon>
        <taxon>Glomerellaceae</taxon>
        <taxon>Colletotrichum</taxon>
        <taxon>Colletotrichum orbiculare species complex</taxon>
    </lineage>
</organism>
<gene>
    <name evidence="2" type="ORF">Cob_v001940</name>
</gene>
<dbReference type="OrthoDB" id="787137at2759"/>
<evidence type="ECO:0000313" key="2">
    <source>
        <dbReference type="EMBL" id="TDZ25489.1"/>
    </source>
</evidence>
<name>A0A484G4E8_COLOR</name>
<reference evidence="3" key="1">
    <citation type="journal article" date="2013" name="New Phytol.">
        <title>Comparative genomic and transcriptomic analyses reveal the hemibiotrophic stage shift of Colletotrichum fungi.</title>
        <authorList>
            <person name="Gan P."/>
            <person name="Ikeda K."/>
            <person name="Irieda H."/>
            <person name="Narusaka M."/>
            <person name="O'Connell R.J."/>
            <person name="Narusaka Y."/>
            <person name="Takano Y."/>
            <person name="Kubo Y."/>
            <person name="Shirasu K."/>
        </authorList>
    </citation>
    <scope>NUCLEOTIDE SEQUENCE [LARGE SCALE GENOMIC DNA]</scope>
    <source>
        <strain evidence="3">104-T / ATCC 96160 / CBS 514.97 / LARS 414 / MAFF 240422</strain>
    </source>
</reference>
<sequence>MGLGLASTSRVSQEIRKHGYHTATTGDDVISALEGLRCLVRDPLTELYAFRVDLAYCAEYVLKWERKDYVTLNPDALTWTPYVMGRGNATNFELGPAISAIAPREEEDTQKTIVEPLPVSLRCEGVSNSRSLTDLAVGSGVAEDGPALTEENRADGDGVGARVQPVPEELADILDQEHSCGDDMQKALHQNEELDEGEETDEVEEDATSQTSEEHLVPSHLIAVDWTMLYRDLPPSRFEVFPPPWGRRADRSRNLGIDGSARRQAASRPKSSSSSRRKSGGTGRGPGRWPKGTKKSDYGNADSGPGLPPAWIKERARLAAGAAVAVTDGGVDGVTLDNRETIDVARFQLGEAGSTAAAMSRDGSSVESVHNEVEV</sequence>
<dbReference type="STRING" id="1213857.A0A484G4E8"/>
<reference evidence="3" key="2">
    <citation type="journal article" date="2019" name="Mol. Plant Microbe Interact.">
        <title>Genome sequence resources for four phytopathogenic fungi from the Colletotrichum orbiculare species complex.</title>
        <authorList>
            <person name="Gan P."/>
            <person name="Tsushima A."/>
            <person name="Narusaka M."/>
            <person name="Narusaka Y."/>
            <person name="Takano Y."/>
            <person name="Kubo Y."/>
            <person name="Shirasu K."/>
        </authorList>
    </citation>
    <scope>GENOME REANNOTATION</scope>
    <source>
        <strain evidence="3">104-T / ATCC 96160 / CBS 514.97 / LARS 414 / MAFF 240422</strain>
    </source>
</reference>
<proteinExistence type="predicted"/>
<keyword evidence="3" id="KW-1185">Reference proteome</keyword>
<evidence type="ECO:0000313" key="3">
    <source>
        <dbReference type="Proteomes" id="UP000014480"/>
    </source>
</evidence>
<protein>
    <submittedName>
        <fullName evidence="2">Uncharacterized protein</fullName>
    </submittedName>
</protein>
<evidence type="ECO:0000256" key="1">
    <source>
        <dbReference type="SAM" id="MobiDB-lite"/>
    </source>
</evidence>
<feature type="region of interest" description="Disordered" evidence="1">
    <location>
        <begin position="351"/>
        <end position="375"/>
    </location>
</feature>
<dbReference type="AlphaFoldDB" id="A0A484G4E8"/>